<accession>A0A385D3C6</accession>
<organism evidence="2 3">
    <name type="scientific">Microbacterium phage Neferthena</name>
    <dbReference type="NCBI Taxonomy" id="2301539"/>
    <lineage>
        <taxon>Viruses</taxon>
        <taxon>Duplodnaviria</taxon>
        <taxon>Heunggongvirae</taxon>
        <taxon>Uroviricota</taxon>
        <taxon>Caudoviricetes</taxon>
        <taxon>Neferthenavirus</taxon>
        <taxon>Neferthenavirus neferthena</taxon>
    </lineage>
</organism>
<name>A0A385D3C6_9CAUD</name>
<feature type="compositionally biased region" description="Low complexity" evidence="1">
    <location>
        <begin position="57"/>
        <end position="72"/>
    </location>
</feature>
<dbReference type="Proteomes" id="UP000261846">
    <property type="component" value="Segment"/>
</dbReference>
<reference evidence="2 3" key="1">
    <citation type="submission" date="2018-07" db="EMBL/GenBank/DDBJ databases">
        <authorList>
            <person name="Bray K.S."/>
            <person name="Carr Z.A."/>
            <person name="Cox A."/>
            <person name="Croney S.M."/>
            <person name="Francisco T.J."/>
            <person name="Gragg K.N."/>
            <person name="Gress-Byrd C.M."/>
            <person name="Holcomb E.R."/>
            <person name="Justice T.A."/>
            <person name="Latham E.D."/>
            <person name="Lovell F.C."/>
            <person name="Miller H.N."/>
            <person name="Quesada C."/>
            <person name="Radey J."/>
            <person name="Robinson P.M."/>
            <person name="Scott K.N."/>
            <person name="Smith C.E."/>
            <person name="Stamey B.D."/>
            <person name="Stanley G.P."/>
            <person name="Suchonic E.A."/>
            <person name="Taylor K.N."/>
            <person name="Weindel N.A."/>
            <person name="Wiseman B.T."/>
            <person name="Eckardt M.A."/>
            <person name="Gainey M.D."/>
            <person name="Wallen J.R."/>
            <person name="Garlena R.A."/>
            <person name="Russell D.A."/>
            <person name="Pope W.H."/>
            <person name="Jacobs-Sera D."/>
            <person name="Hatfull G.F."/>
        </authorList>
    </citation>
    <scope>NUCLEOTIDE SEQUENCE [LARGE SCALE GENOMIC DNA]</scope>
</reference>
<feature type="region of interest" description="Disordered" evidence="1">
    <location>
        <begin position="34"/>
        <end position="107"/>
    </location>
</feature>
<keyword evidence="3" id="KW-1185">Reference proteome</keyword>
<sequence length="107" mass="11068">MTGIKPSSHGIVVEHNESGVRYAVSDRNYNPKVHKKIRDLRPGETVLGYQPKRKGAIEGSEGGSEAVSGTGTQDADANASSSSSEPVDRTAGSTQTEGSAPADAKGK</sequence>
<dbReference type="KEGG" id="vg:54999088"/>
<evidence type="ECO:0000256" key="1">
    <source>
        <dbReference type="SAM" id="MobiDB-lite"/>
    </source>
</evidence>
<evidence type="ECO:0000313" key="3">
    <source>
        <dbReference type="Proteomes" id="UP000261846"/>
    </source>
</evidence>
<evidence type="ECO:0000313" key="2">
    <source>
        <dbReference type="EMBL" id="AXQ52878.1"/>
    </source>
</evidence>
<gene>
    <name evidence="2" type="primary">14</name>
    <name evidence="2" type="ORF">SEA_NEFERTHENA_14</name>
</gene>
<proteinExistence type="predicted"/>
<dbReference type="RefSeq" id="YP_009808190.1">
    <property type="nucleotide sequence ID" value="NC_048038.1"/>
</dbReference>
<protein>
    <submittedName>
        <fullName evidence="2">Uncharacterized protein</fullName>
    </submittedName>
</protein>
<dbReference type="EMBL" id="MH697589">
    <property type="protein sequence ID" value="AXQ52878.1"/>
    <property type="molecule type" value="Genomic_DNA"/>
</dbReference>
<dbReference type="GeneID" id="54999088"/>